<keyword evidence="1" id="KW-0472">Membrane</keyword>
<protein>
    <recommendedName>
        <fullName evidence="2">DUF6708 domain-containing protein</fullName>
    </recommendedName>
</protein>
<dbReference type="Pfam" id="PF20455">
    <property type="entry name" value="DUF6708"/>
    <property type="match status" value="1"/>
</dbReference>
<dbReference type="EMBL" id="CADIJM010000008">
    <property type="protein sequence ID" value="CAB3719526.1"/>
    <property type="molecule type" value="Genomic_DNA"/>
</dbReference>
<name>A0A6S7ACE4_9BURK</name>
<feature type="transmembrane region" description="Helical" evidence="1">
    <location>
        <begin position="68"/>
        <end position="87"/>
    </location>
</feature>
<proteinExistence type="predicted"/>
<sequence>MRVSENCLFMRPAFGSMFGGRYGISWWATVAVPFLFALFSVGTFAAYGHQRQYEGYGGGVSAFFLENWDVFIGAPVAFAFACIWLYIPWRTQLPIIFNRRTRKVTCVVHGTWVSLPWDGLEAYIKDVTTFAAGGTPVNEGVLTLAFPYSIQNSQRINQKLRVGITGTQDHAQAIINRGIYGAAQIWEFIRLFMREGPSALPLSSARTPYSISHASEAVRHFSPLKVLKVKKAAWLLFAVPFFIFIALPVAPILMLGDISYMWLDRILPRRQWPQELIDACDGEWDGRE</sequence>
<feature type="transmembrane region" description="Helical" evidence="1">
    <location>
        <begin position="232"/>
        <end position="254"/>
    </location>
</feature>
<feature type="domain" description="DUF6708" evidence="2">
    <location>
        <begin position="78"/>
        <end position="278"/>
    </location>
</feature>
<dbReference type="InterPro" id="IPR046554">
    <property type="entry name" value="DUF6708"/>
</dbReference>
<gene>
    <name evidence="3" type="ORF">LMG26690_03788</name>
</gene>
<evidence type="ECO:0000259" key="2">
    <source>
        <dbReference type="Pfam" id="PF20455"/>
    </source>
</evidence>
<accession>A0A6S7ACE4</accession>
<feature type="transmembrane region" description="Helical" evidence="1">
    <location>
        <begin position="26"/>
        <end position="48"/>
    </location>
</feature>
<evidence type="ECO:0000256" key="1">
    <source>
        <dbReference type="SAM" id="Phobius"/>
    </source>
</evidence>
<dbReference type="AlphaFoldDB" id="A0A6S7ACE4"/>
<evidence type="ECO:0000313" key="3">
    <source>
        <dbReference type="EMBL" id="CAB3719526.1"/>
    </source>
</evidence>
<keyword evidence="1" id="KW-0812">Transmembrane</keyword>
<evidence type="ECO:0000313" key="4">
    <source>
        <dbReference type="Proteomes" id="UP000494214"/>
    </source>
</evidence>
<keyword evidence="4" id="KW-1185">Reference proteome</keyword>
<organism evidence="3 4">
    <name type="scientific">Achromobacter animicus</name>
    <dbReference type="NCBI Taxonomy" id="1389935"/>
    <lineage>
        <taxon>Bacteria</taxon>
        <taxon>Pseudomonadati</taxon>
        <taxon>Pseudomonadota</taxon>
        <taxon>Betaproteobacteria</taxon>
        <taxon>Burkholderiales</taxon>
        <taxon>Alcaligenaceae</taxon>
        <taxon>Achromobacter</taxon>
    </lineage>
</organism>
<keyword evidence="1" id="KW-1133">Transmembrane helix</keyword>
<reference evidence="3 4" key="1">
    <citation type="submission" date="2020-04" db="EMBL/GenBank/DDBJ databases">
        <authorList>
            <person name="De Canck E."/>
        </authorList>
    </citation>
    <scope>NUCLEOTIDE SEQUENCE [LARGE SCALE GENOMIC DNA]</scope>
    <source>
        <strain evidence="3 4">LMG 26690</strain>
    </source>
</reference>
<dbReference type="Proteomes" id="UP000494214">
    <property type="component" value="Unassembled WGS sequence"/>
</dbReference>